<dbReference type="GO" id="GO:0000160">
    <property type="term" value="P:phosphorelay signal transduction system"/>
    <property type="evidence" value="ECO:0007669"/>
    <property type="project" value="UniProtKB-KW"/>
</dbReference>
<feature type="region of interest" description="Disordered" evidence="3">
    <location>
        <begin position="1"/>
        <end position="22"/>
    </location>
</feature>
<dbReference type="KEGG" id="kim:G3T16_09720"/>
<dbReference type="GO" id="GO:0004672">
    <property type="term" value="F:protein kinase activity"/>
    <property type="evidence" value="ECO:0007669"/>
    <property type="project" value="UniProtKB-ARBA"/>
</dbReference>
<dbReference type="InterPro" id="IPR036641">
    <property type="entry name" value="HPT_dom_sf"/>
</dbReference>
<protein>
    <recommendedName>
        <fullName evidence="4">HPt domain-containing protein</fullName>
    </recommendedName>
</protein>
<dbReference type="SMART" id="SM00073">
    <property type="entry name" value="HPT"/>
    <property type="match status" value="1"/>
</dbReference>
<dbReference type="InterPro" id="IPR051315">
    <property type="entry name" value="Bact_Chemotaxis_CheA"/>
</dbReference>
<evidence type="ECO:0000313" key="6">
    <source>
        <dbReference type="Proteomes" id="UP000477680"/>
    </source>
</evidence>
<dbReference type="RefSeq" id="WP_163495022.1">
    <property type="nucleotide sequence ID" value="NZ_CP048711.1"/>
</dbReference>
<dbReference type="SUPFAM" id="SSF47226">
    <property type="entry name" value="Histidine-containing phosphotransfer domain, HPT domain"/>
    <property type="match status" value="1"/>
</dbReference>
<proteinExistence type="predicted"/>
<evidence type="ECO:0000256" key="1">
    <source>
        <dbReference type="ARBA" id="ARBA00023012"/>
    </source>
</evidence>
<dbReference type="PANTHER" id="PTHR43395">
    <property type="entry name" value="SENSOR HISTIDINE KINASE CHEA"/>
    <property type="match status" value="1"/>
</dbReference>
<dbReference type="InterPro" id="IPR008207">
    <property type="entry name" value="Sig_transdc_His_kin_Hpt_dom"/>
</dbReference>
<dbReference type="AlphaFoldDB" id="A0A6C0U5G6"/>
<dbReference type="Gene3D" id="1.20.120.160">
    <property type="entry name" value="HPT domain"/>
    <property type="match status" value="1"/>
</dbReference>
<evidence type="ECO:0000259" key="4">
    <source>
        <dbReference type="PROSITE" id="PS50894"/>
    </source>
</evidence>
<accession>A0A6C0U5G6</accession>
<evidence type="ECO:0000313" key="5">
    <source>
        <dbReference type="EMBL" id="QIB65645.1"/>
    </source>
</evidence>
<feature type="modified residue" description="Phosphohistidine" evidence="2">
    <location>
        <position position="69"/>
    </location>
</feature>
<gene>
    <name evidence="5" type="ORF">G3T16_09720</name>
</gene>
<dbReference type="PANTHER" id="PTHR43395:SF10">
    <property type="entry name" value="CHEMOTAXIS PROTEIN CHEA"/>
    <property type="match status" value="1"/>
</dbReference>
<dbReference type="PROSITE" id="PS50894">
    <property type="entry name" value="HPT"/>
    <property type="match status" value="1"/>
</dbReference>
<name>A0A6C0U5G6_9GAMM</name>
<organism evidence="5 6">
    <name type="scientific">Kineobactrum salinum</name>
    <dbReference type="NCBI Taxonomy" id="2708301"/>
    <lineage>
        <taxon>Bacteria</taxon>
        <taxon>Pseudomonadati</taxon>
        <taxon>Pseudomonadota</taxon>
        <taxon>Gammaproteobacteria</taxon>
        <taxon>Cellvibrionales</taxon>
        <taxon>Halieaceae</taxon>
        <taxon>Kineobactrum</taxon>
    </lineage>
</organism>
<keyword evidence="1" id="KW-0902">Two-component regulatory system</keyword>
<keyword evidence="6" id="KW-1185">Reference proteome</keyword>
<evidence type="ECO:0000256" key="3">
    <source>
        <dbReference type="SAM" id="MobiDB-lite"/>
    </source>
</evidence>
<evidence type="ECO:0000256" key="2">
    <source>
        <dbReference type="PROSITE-ProRule" id="PRU00110"/>
    </source>
</evidence>
<reference evidence="5 6" key="1">
    <citation type="submission" date="2020-02" db="EMBL/GenBank/DDBJ databases">
        <title>Genome sequencing for Kineobactrum sp. M2.</title>
        <authorList>
            <person name="Park S.-J."/>
        </authorList>
    </citation>
    <scope>NUCLEOTIDE SEQUENCE [LARGE SCALE GENOMIC DNA]</scope>
    <source>
        <strain evidence="5 6">M2</strain>
    </source>
</reference>
<dbReference type="EMBL" id="CP048711">
    <property type="protein sequence ID" value="QIB65645.1"/>
    <property type="molecule type" value="Genomic_DNA"/>
</dbReference>
<feature type="domain" description="HPt" evidence="4">
    <location>
        <begin position="22"/>
        <end position="126"/>
    </location>
</feature>
<dbReference type="Proteomes" id="UP000477680">
    <property type="component" value="Chromosome"/>
</dbReference>
<keyword evidence="2" id="KW-0597">Phosphoprotein</keyword>
<sequence>MLAEADTTPDQQPAGSTVAAETESIPAELQEIFLEESDDIIRQLQQLLPADGMGLPSAEQLREIRRHFHTFKGNGRAVGAHRLADLGAAVQDMLDRVLEGELSLDPALQSLLRDVIQALPELVAGAGLDVADIAALQLRCQQACRGAGASASAATDDSYTAASDPPVWHR</sequence>
<dbReference type="Pfam" id="PF01627">
    <property type="entry name" value="Hpt"/>
    <property type="match status" value="1"/>
</dbReference>